<accession>U1Q0N5</accession>
<sequence length="50" mass="5326">MAVEVSEAAMLMIVVFFLWCCLLPFRAQAGACAPSCGHQTTRGVVVAALR</sequence>
<protein>
    <submittedName>
        <fullName evidence="1">Uncharacterized protein</fullName>
    </submittedName>
</protein>
<gene>
    <name evidence="1" type="ORF">HMPREF1549_00568</name>
</gene>
<organism evidence="1 2">
    <name type="scientific">Actinomyces johnsonii F0510</name>
    <dbReference type="NCBI Taxonomy" id="1227262"/>
    <lineage>
        <taxon>Bacteria</taxon>
        <taxon>Bacillati</taxon>
        <taxon>Actinomycetota</taxon>
        <taxon>Actinomycetes</taxon>
        <taxon>Actinomycetales</taxon>
        <taxon>Actinomycetaceae</taxon>
        <taxon>Actinomyces</taxon>
    </lineage>
</organism>
<dbReference type="HOGENOM" id="CLU_3113659_0_0_11"/>
<reference evidence="1 2" key="1">
    <citation type="submission" date="2013-06" db="EMBL/GenBank/DDBJ databases">
        <authorList>
            <person name="Weinstock G."/>
            <person name="Sodergren E."/>
            <person name="Lobos E.A."/>
            <person name="Fulton L."/>
            <person name="Fulton R."/>
            <person name="Courtney L."/>
            <person name="Fronick C."/>
            <person name="O'Laughlin M."/>
            <person name="Godfrey J."/>
            <person name="Wilson R.M."/>
            <person name="Miner T."/>
            <person name="Farmer C."/>
            <person name="Delehaunty K."/>
            <person name="Cordes M."/>
            <person name="Minx P."/>
            <person name="Tomlinson C."/>
            <person name="Chen J."/>
            <person name="Wollam A."/>
            <person name="Pepin K.H."/>
            <person name="Bhonagiri V."/>
            <person name="Zhang X."/>
            <person name="Warren W."/>
            <person name="Mitreva M."/>
            <person name="Mardis E.R."/>
            <person name="Wilson R.K."/>
        </authorList>
    </citation>
    <scope>NUCLEOTIDE SEQUENCE [LARGE SCALE GENOMIC DNA]</scope>
    <source>
        <strain evidence="1 2">F0510</strain>
    </source>
</reference>
<evidence type="ECO:0000313" key="2">
    <source>
        <dbReference type="Proteomes" id="UP000016498"/>
    </source>
</evidence>
<dbReference type="EMBL" id="AWSD01000059">
    <property type="protein sequence ID" value="ERH21570.1"/>
    <property type="molecule type" value="Genomic_DNA"/>
</dbReference>
<dbReference type="Proteomes" id="UP000016498">
    <property type="component" value="Unassembled WGS sequence"/>
</dbReference>
<name>U1Q0N5_9ACTO</name>
<comment type="caution">
    <text evidence="1">The sequence shown here is derived from an EMBL/GenBank/DDBJ whole genome shotgun (WGS) entry which is preliminary data.</text>
</comment>
<dbReference type="AlphaFoldDB" id="U1Q0N5"/>
<proteinExistence type="predicted"/>
<evidence type="ECO:0000313" key="1">
    <source>
        <dbReference type="EMBL" id="ERH21570.1"/>
    </source>
</evidence>